<comment type="caution">
    <text evidence="2">The sequence shown here is derived from an EMBL/GenBank/DDBJ whole genome shotgun (WGS) entry which is preliminary data.</text>
</comment>
<dbReference type="HOGENOM" id="CLU_2395778_0_0_9"/>
<dbReference type="SUPFAM" id="SSF47598">
    <property type="entry name" value="Ribbon-helix-helix"/>
    <property type="match status" value="1"/>
</dbReference>
<reference evidence="2 3" key="1">
    <citation type="submission" date="2011-08" db="EMBL/GenBank/DDBJ databases">
        <title>The Genome Sequence of Clostridium orbiscindens 1_3_50AFAA.</title>
        <authorList>
            <consortium name="The Broad Institute Genome Sequencing Platform"/>
            <person name="Earl A."/>
            <person name="Ward D."/>
            <person name="Feldgarden M."/>
            <person name="Gevers D."/>
            <person name="Daigneault M."/>
            <person name="Strauss J."/>
            <person name="Allen-Vercoe E."/>
            <person name="Young S.K."/>
            <person name="Zeng Q."/>
            <person name="Gargeya S."/>
            <person name="Fitzgerald M."/>
            <person name="Haas B."/>
            <person name="Abouelleil A."/>
            <person name="Alvarado L."/>
            <person name="Arachchi H.M."/>
            <person name="Berlin A."/>
            <person name="Brown A."/>
            <person name="Chapman S.B."/>
            <person name="Chen Z."/>
            <person name="Dunbar C."/>
            <person name="Freedman E."/>
            <person name="Gearin G."/>
            <person name="Gellesch M."/>
            <person name="Goldberg J."/>
            <person name="Griggs A."/>
            <person name="Gujja S."/>
            <person name="Heiman D."/>
            <person name="Howarth C."/>
            <person name="Larson L."/>
            <person name="Lui A."/>
            <person name="MacDonald P.J.P."/>
            <person name="Montmayeur A."/>
            <person name="Murphy C."/>
            <person name="Neiman D."/>
            <person name="Pearson M."/>
            <person name="Priest M."/>
            <person name="Roberts A."/>
            <person name="Saif S."/>
            <person name="Shea T."/>
            <person name="Shenoy N."/>
            <person name="Sisk P."/>
            <person name="Stolte C."/>
            <person name="Sykes S."/>
            <person name="Wortman J."/>
            <person name="Nusbaum C."/>
            <person name="Birren B."/>
        </authorList>
    </citation>
    <scope>NUCLEOTIDE SEQUENCE [LARGE SCALE GENOMIC DNA]</scope>
    <source>
        <strain evidence="2 3">1_3_50AFAA</strain>
    </source>
</reference>
<name>A0A096BC15_FLAPL</name>
<dbReference type="RefSeq" id="WP_044939299.1">
    <property type="nucleotide sequence ID" value="NZ_KN174161.1"/>
</dbReference>
<dbReference type="EMBL" id="ADLO01000037">
    <property type="protein sequence ID" value="KGF56591.1"/>
    <property type="molecule type" value="Genomic_DNA"/>
</dbReference>
<dbReference type="InterPro" id="IPR008651">
    <property type="entry name" value="Uncharacterised_HicB"/>
</dbReference>
<evidence type="ECO:0008006" key="4">
    <source>
        <dbReference type="Google" id="ProtNLM"/>
    </source>
</evidence>
<accession>A0A096BC15</accession>
<evidence type="ECO:0000313" key="3">
    <source>
        <dbReference type="Proteomes" id="UP000029585"/>
    </source>
</evidence>
<keyword evidence="3" id="KW-1185">Reference proteome</keyword>
<sequence>MNQSLSPAELEQRFAEINAREPEELTAEEAAALAEAEAMDDDSSVSLDAFKAELEGYSGKLVLRIPRSLHKHLKEEAEIEGVSLNQYMLYKLSR</sequence>
<dbReference type="Pfam" id="PF05534">
    <property type="entry name" value="HicB"/>
    <property type="match status" value="1"/>
</dbReference>
<dbReference type="Gene3D" id="1.10.1220.10">
    <property type="entry name" value="Met repressor-like"/>
    <property type="match status" value="1"/>
</dbReference>
<dbReference type="InterPro" id="IPR013321">
    <property type="entry name" value="Arc_rbn_hlx_hlx"/>
</dbReference>
<evidence type="ECO:0000313" key="2">
    <source>
        <dbReference type="EMBL" id="KGF56591.1"/>
    </source>
</evidence>
<dbReference type="GO" id="GO:0006355">
    <property type="term" value="P:regulation of DNA-templated transcription"/>
    <property type="evidence" value="ECO:0007669"/>
    <property type="project" value="InterPro"/>
</dbReference>
<dbReference type="PATRIC" id="fig|742738.3.peg.925"/>
<dbReference type="Proteomes" id="UP000029585">
    <property type="component" value="Unassembled WGS sequence"/>
</dbReference>
<dbReference type="InterPro" id="IPR010985">
    <property type="entry name" value="Ribbon_hlx_hlx"/>
</dbReference>
<protein>
    <recommendedName>
        <fullName evidence="4">HicB family protein</fullName>
    </recommendedName>
</protein>
<feature type="region of interest" description="Disordered" evidence="1">
    <location>
        <begin position="1"/>
        <end position="26"/>
    </location>
</feature>
<organism evidence="2 3">
    <name type="scientific">Flavonifractor plautii 1_3_50AFAA</name>
    <dbReference type="NCBI Taxonomy" id="742738"/>
    <lineage>
        <taxon>Bacteria</taxon>
        <taxon>Bacillati</taxon>
        <taxon>Bacillota</taxon>
        <taxon>Clostridia</taxon>
        <taxon>Eubacteriales</taxon>
        <taxon>Oscillospiraceae</taxon>
        <taxon>Flavonifractor</taxon>
    </lineage>
</organism>
<gene>
    <name evidence="2" type="ORF">HMPREF9460_00896</name>
</gene>
<evidence type="ECO:0000256" key="1">
    <source>
        <dbReference type="SAM" id="MobiDB-lite"/>
    </source>
</evidence>
<feature type="compositionally biased region" description="Basic and acidic residues" evidence="1">
    <location>
        <begin position="10"/>
        <end position="23"/>
    </location>
</feature>
<dbReference type="AlphaFoldDB" id="A0A096BC15"/>
<proteinExistence type="predicted"/>